<dbReference type="Proteomes" id="UP001341840">
    <property type="component" value="Unassembled WGS sequence"/>
</dbReference>
<evidence type="ECO:0000313" key="2">
    <source>
        <dbReference type="Proteomes" id="UP001341840"/>
    </source>
</evidence>
<comment type="caution">
    <text evidence="1">The sequence shown here is derived from an EMBL/GenBank/DDBJ whole genome shotgun (WGS) entry which is preliminary data.</text>
</comment>
<proteinExistence type="predicted"/>
<protein>
    <submittedName>
        <fullName evidence="1">Uncharacterized protein</fullName>
    </submittedName>
</protein>
<accession>A0ABU6WB08</accession>
<name>A0ABU6WB08_9FABA</name>
<reference evidence="1 2" key="1">
    <citation type="journal article" date="2023" name="Plants (Basel)">
        <title>Bridging the Gap: Combining Genomics and Transcriptomics Approaches to Understand Stylosanthes scabra, an Orphan Legume from the Brazilian Caatinga.</title>
        <authorList>
            <person name="Ferreira-Neto J.R.C."/>
            <person name="da Silva M.D."/>
            <person name="Binneck E."/>
            <person name="de Melo N.F."/>
            <person name="da Silva R.H."/>
            <person name="de Melo A.L.T.M."/>
            <person name="Pandolfi V."/>
            <person name="Bustamante F.O."/>
            <person name="Brasileiro-Vidal A.C."/>
            <person name="Benko-Iseppon A.M."/>
        </authorList>
    </citation>
    <scope>NUCLEOTIDE SEQUENCE [LARGE SCALE GENOMIC DNA]</scope>
    <source>
        <tissue evidence="1">Leaves</tissue>
    </source>
</reference>
<evidence type="ECO:0000313" key="1">
    <source>
        <dbReference type="EMBL" id="MED6182972.1"/>
    </source>
</evidence>
<gene>
    <name evidence="1" type="ORF">PIB30_033686</name>
</gene>
<dbReference type="EMBL" id="JASCZI010181396">
    <property type="protein sequence ID" value="MED6182972.1"/>
    <property type="molecule type" value="Genomic_DNA"/>
</dbReference>
<sequence length="165" mass="18394">MIGAGKNGPPGKYERWLSGASTGPVDIRVKFRELVPYWEPHEFCGSHSVVVEMFQMQVEPSCSHLLLVLLLRIGTVDALSSTGSDLSWVVEAWGVTYWDGNPNRLCCEQGRFSSKEELSQKLATSSKIPSMELGSFSQRVNAMVDFGCEKIKSCNCVCEQRLKRD</sequence>
<keyword evidence="2" id="KW-1185">Reference proteome</keyword>
<organism evidence="1 2">
    <name type="scientific">Stylosanthes scabra</name>
    <dbReference type="NCBI Taxonomy" id="79078"/>
    <lineage>
        <taxon>Eukaryota</taxon>
        <taxon>Viridiplantae</taxon>
        <taxon>Streptophyta</taxon>
        <taxon>Embryophyta</taxon>
        <taxon>Tracheophyta</taxon>
        <taxon>Spermatophyta</taxon>
        <taxon>Magnoliopsida</taxon>
        <taxon>eudicotyledons</taxon>
        <taxon>Gunneridae</taxon>
        <taxon>Pentapetalae</taxon>
        <taxon>rosids</taxon>
        <taxon>fabids</taxon>
        <taxon>Fabales</taxon>
        <taxon>Fabaceae</taxon>
        <taxon>Papilionoideae</taxon>
        <taxon>50 kb inversion clade</taxon>
        <taxon>dalbergioids sensu lato</taxon>
        <taxon>Dalbergieae</taxon>
        <taxon>Pterocarpus clade</taxon>
        <taxon>Stylosanthes</taxon>
    </lineage>
</organism>